<name>A0A5C1AAE5_9BACT</name>
<accession>A0A5C1AAE5</accession>
<dbReference type="RefSeq" id="WP_149111097.1">
    <property type="nucleotide sequence ID" value="NZ_CP042425.1"/>
</dbReference>
<evidence type="ECO:0000313" key="1">
    <source>
        <dbReference type="EMBL" id="QEL16359.1"/>
    </source>
</evidence>
<gene>
    <name evidence="1" type="ORF">PX52LOC_03308</name>
</gene>
<keyword evidence="2" id="KW-1185">Reference proteome</keyword>
<organism evidence="1 2">
    <name type="scientific">Limnoglobus roseus</name>
    <dbReference type="NCBI Taxonomy" id="2598579"/>
    <lineage>
        <taxon>Bacteria</taxon>
        <taxon>Pseudomonadati</taxon>
        <taxon>Planctomycetota</taxon>
        <taxon>Planctomycetia</taxon>
        <taxon>Gemmatales</taxon>
        <taxon>Gemmataceae</taxon>
        <taxon>Limnoglobus</taxon>
    </lineage>
</organism>
<dbReference type="Proteomes" id="UP000324974">
    <property type="component" value="Chromosome"/>
</dbReference>
<dbReference type="KEGG" id="lrs:PX52LOC_03308"/>
<evidence type="ECO:0000313" key="2">
    <source>
        <dbReference type="Proteomes" id="UP000324974"/>
    </source>
</evidence>
<protein>
    <submittedName>
        <fullName evidence="1">Uncharacterized protein</fullName>
    </submittedName>
</protein>
<dbReference type="AlphaFoldDB" id="A0A5C1AAE5"/>
<dbReference type="EMBL" id="CP042425">
    <property type="protein sequence ID" value="QEL16359.1"/>
    <property type="molecule type" value="Genomic_DNA"/>
</dbReference>
<reference evidence="2" key="1">
    <citation type="submission" date="2019-08" db="EMBL/GenBank/DDBJ databases">
        <title>Limnoglobus roseus gen. nov., sp. nov., a novel freshwater planctomycete with a giant genome from the family Gemmataceae.</title>
        <authorList>
            <person name="Kulichevskaya I.S."/>
            <person name="Naumoff D.G."/>
            <person name="Miroshnikov K."/>
            <person name="Ivanova A."/>
            <person name="Philippov D.A."/>
            <person name="Hakobyan A."/>
            <person name="Rijpstra I.C."/>
            <person name="Sinninghe Damste J.S."/>
            <person name="Liesack W."/>
            <person name="Dedysh S.N."/>
        </authorList>
    </citation>
    <scope>NUCLEOTIDE SEQUENCE [LARGE SCALE GENOMIC DNA]</scope>
    <source>
        <strain evidence="2">PX52</strain>
    </source>
</reference>
<sequence length="121" mass="13891">MNNPSMPGVFSRYKQEKYTAFQTWLTTKHGQTIYTLFRQFSETYRNAGHARCGANLIGNRIRWEMSVGEYVGFKVSNDYLPMLARQMVIDQPDYADFFTFHDTATRKALEAVAVGGSDMNI</sequence>
<proteinExistence type="predicted"/>